<keyword evidence="5" id="KW-1185">Reference proteome</keyword>
<dbReference type="InterPro" id="IPR051112">
    <property type="entry name" value="CWC26_splicing_factor"/>
</dbReference>
<feature type="compositionally biased region" description="Basic and acidic residues" evidence="3">
    <location>
        <begin position="192"/>
        <end position="215"/>
    </location>
</feature>
<evidence type="ECO:0000313" key="5">
    <source>
        <dbReference type="Proteomes" id="UP001461498"/>
    </source>
</evidence>
<dbReference type="Pfam" id="PF09736">
    <property type="entry name" value="Bud13"/>
    <property type="match status" value="1"/>
</dbReference>
<dbReference type="PANTHER" id="PTHR31809">
    <property type="entry name" value="BUD13 HOMOLOG"/>
    <property type="match status" value="1"/>
</dbReference>
<gene>
    <name evidence="4" type="ORF">O3M35_005720</name>
</gene>
<feature type="compositionally biased region" description="Basic and acidic residues" evidence="3">
    <location>
        <begin position="123"/>
        <end position="177"/>
    </location>
</feature>
<organism evidence="4 5">
    <name type="scientific">Rhynocoris fuscipes</name>
    <dbReference type="NCBI Taxonomy" id="488301"/>
    <lineage>
        <taxon>Eukaryota</taxon>
        <taxon>Metazoa</taxon>
        <taxon>Ecdysozoa</taxon>
        <taxon>Arthropoda</taxon>
        <taxon>Hexapoda</taxon>
        <taxon>Insecta</taxon>
        <taxon>Pterygota</taxon>
        <taxon>Neoptera</taxon>
        <taxon>Paraneoptera</taxon>
        <taxon>Hemiptera</taxon>
        <taxon>Heteroptera</taxon>
        <taxon>Panheteroptera</taxon>
        <taxon>Cimicomorpha</taxon>
        <taxon>Reduviidae</taxon>
        <taxon>Harpactorinae</taxon>
        <taxon>Harpactorini</taxon>
        <taxon>Rhynocoris</taxon>
    </lineage>
</organism>
<dbReference type="AlphaFoldDB" id="A0AAW1DLJ5"/>
<evidence type="ECO:0000256" key="1">
    <source>
        <dbReference type="ARBA" id="ARBA00011069"/>
    </source>
</evidence>
<evidence type="ECO:0000256" key="2">
    <source>
        <dbReference type="ARBA" id="ARBA00014454"/>
    </source>
</evidence>
<proteinExistence type="inferred from homology"/>
<dbReference type="InterPro" id="IPR018609">
    <property type="entry name" value="Bud13"/>
</dbReference>
<dbReference type="EMBL" id="JAPXFL010000002">
    <property type="protein sequence ID" value="KAK9511088.1"/>
    <property type="molecule type" value="Genomic_DNA"/>
</dbReference>
<feature type="compositionally biased region" description="Basic residues" evidence="3">
    <location>
        <begin position="226"/>
        <end position="235"/>
    </location>
</feature>
<comment type="similarity">
    <text evidence="1">Belongs to the CWC26 family.</text>
</comment>
<feature type="compositionally biased region" description="Basic and acidic residues" evidence="3">
    <location>
        <begin position="244"/>
        <end position="259"/>
    </location>
</feature>
<feature type="compositionally biased region" description="Polar residues" evidence="3">
    <location>
        <begin position="106"/>
        <end position="120"/>
    </location>
</feature>
<reference evidence="4 5" key="1">
    <citation type="submission" date="2022-12" db="EMBL/GenBank/DDBJ databases">
        <title>Chromosome-level genome assembly of true bugs.</title>
        <authorList>
            <person name="Ma L."/>
            <person name="Li H."/>
        </authorList>
    </citation>
    <scope>NUCLEOTIDE SEQUENCE [LARGE SCALE GENOMIC DNA]</scope>
    <source>
        <strain evidence="4">Lab_2022b</strain>
    </source>
</reference>
<dbReference type="GO" id="GO:0000398">
    <property type="term" value="P:mRNA splicing, via spliceosome"/>
    <property type="evidence" value="ECO:0007669"/>
    <property type="project" value="TreeGrafter"/>
</dbReference>
<feature type="region of interest" description="Disordered" evidence="3">
    <location>
        <begin position="93"/>
        <end position="498"/>
    </location>
</feature>
<name>A0AAW1DLJ5_9HEMI</name>
<feature type="compositionally biased region" description="Basic and acidic residues" evidence="3">
    <location>
        <begin position="434"/>
        <end position="476"/>
    </location>
</feature>
<evidence type="ECO:0000313" key="4">
    <source>
        <dbReference type="EMBL" id="KAK9511088.1"/>
    </source>
</evidence>
<evidence type="ECO:0000256" key="3">
    <source>
        <dbReference type="SAM" id="MobiDB-lite"/>
    </source>
</evidence>
<dbReference type="PANTHER" id="PTHR31809:SF0">
    <property type="entry name" value="BUD13 HOMOLOG"/>
    <property type="match status" value="1"/>
</dbReference>
<dbReference type="GO" id="GO:0070274">
    <property type="term" value="C:RES complex"/>
    <property type="evidence" value="ECO:0007669"/>
    <property type="project" value="TreeGrafter"/>
</dbReference>
<sequence length="654" mass="77022">MGSEKPLMSQKEYLKKYLSKDKLKKKKKKSKISSSSHLKRSVIIDDDDDLGLKDVATVDDEEFNLDYLGDEAPQIVGIVDERPAELKAKEKYQNNLWRPIAEENADNNFENLTKTDNVSNPVKKYDSDDSDLSLDRSRKNFQDENKKNRSEKRSSDKSHTVKKSDSDDSDLSLERPRKNVTNETTKNRSRKRSLDKSNNDSDLSPERVVRRKPSDSDSDMSPPRISKNKMKHSKKKEITSSNTDRSKRDKEYFKEDNFNRHNYKQKQRSNEYSDSEYPSKEHRYRKHDENRRNEDREKIRMREEGKRYNKDRHYEKRTYYDKNEHSDQSPERKHIKNRRNSDSDLSPPRPSRSKYKQSNENRGLVETRDRVNRGKDYYKDDKYSNKKTNSKSESSSRKSQFKDGSPVNYRKGKNEDTDSDLSPERNRQSSKKKRTEEISPKDNAKEKMLDGKKSGLQDARHLKEELKRLKETEDQQFKTMDPKLLGANAAPVKRDRKTGLVRNIEKEVKEDKAKAEKKAKTEEKYYKWGKGLKQVQDQEDRVADAIHEMSKPLARYRDDKDLDAFLKAQEREGDPMLEYIRSKQAESHNVIDLTVGSSKPKYNGSFMPNRFGIPPGYRWDGVDRSNGYEKKWFEQRNARKAVEEEAYKWSTSDM</sequence>
<feature type="compositionally biased region" description="Basic and acidic residues" evidence="3">
    <location>
        <begin position="277"/>
        <end position="332"/>
    </location>
</feature>
<dbReference type="Proteomes" id="UP001461498">
    <property type="component" value="Unassembled WGS sequence"/>
</dbReference>
<feature type="compositionally biased region" description="Basic and acidic residues" evidence="3">
    <location>
        <begin position="412"/>
        <end position="427"/>
    </location>
</feature>
<dbReference type="GO" id="GO:0003723">
    <property type="term" value="F:RNA binding"/>
    <property type="evidence" value="ECO:0007669"/>
    <property type="project" value="TreeGrafter"/>
</dbReference>
<comment type="caution">
    <text evidence="4">The sequence shown here is derived from an EMBL/GenBank/DDBJ whole genome shotgun (WGS) entry which is preliminary data.</text>
</comment>
<accession>A0AAW1DLJ5</accession>
<dbReference type="GO" id="GO:0005684">
    <property type="term" value="C:U2-type spliceosomal complex"/>
    <property type="evidence" value="ECO:0007669"/>
    <property type="project" value="TreeGrafter"/>
</dbReference>
<feature type="compositionally biased region" description="Basic and acidic residues" evidence="3">
    <location>
        <begin position="357"/>
        <end position="384"/>
    </location>
</feature>
<protein>
    <recommendedName>
        <fullName evidence="2">BUD13 homolog</fullName>
    </recommendedName>
</protein>